<dbReference type="SMART" id="SM00055">
    <property type="entry name" value="FCH"/>
    <property type="match status" value="1"/>
</dbReference>
<feature type="domain" description="SH3" evidence="9">
    <location>
        <begin position="484"/>
        <end position="548"/>
    </location>
</feature>
<dbReference type="Proteomes" id="UP000095287">
    <property type="component" value="Unplaced"/>
</dbReference>
<dbReference type="SUPFAM" id="SSF50044">
    <property type="entry name" value="SH3-domain"/>
    <property type="match status" value="1"/>
</dbReference>
<dbReference type="PANTHER" id="PTHR23065">
    <property type="entry name" value="PROLINE-SERINE-THREONINE PHOSPHATASE INTERACTING PROTEIN 1"/>
    <property type="match status" value="1"/>
</dbReference>
<accession>A0A1I7Y2Y4</accession>
<dbReference type="WBParaSite" id="L893_g12201.t1">
    <property type="protein sequence ID" value="L893_g12201.t1"/>
    <property type="gene ID" value="L893_g12201"/>
</dbReference>
<feature type="coiled-coil region" evidence="8">
    <location>
        <begin position="158"/>
        <end position="195"/>
    </location>
</feature>
<dbReference type="GO" id="GO:0005737">
    <property type="term" value="C:cytoplasm"/>
    <property type="evidence" value="ECO:0007669"/>
    <property type="project" value="TreeGrafter"/>
</dbReference>
<comment type="subcellular location">
    <subcellularLocation>
        <location evidence="1">Cytoplasm</location>
        <location evidence="1">Cytoskeleton</location>
    </subcellularLocation>
</comment>
<evidence type="ECO:0000256" key="8">
    <source>
        <dbReference type="SAM" id="Coils"/>
    </source>
</evidence>
<evidence type="ECO:0000256" key="4">
    <source>
        <dbReference type="ARBA" id="ARBA00022553"/>
    </source>
</evidence>
<evidence type="ECO:0000259" key="10">
    <source>
        <dbReference type="PROSITE" id="PS51741"/>
    </source>
</evidence>
<evidence type="ECO:0000259" key="9">
    <source>
        <dbReference type="PROSITE" id="PS50002"/>
    </source>
</evidence>
<dbReference type="PANTHER" id="PTHR23065:SF7">
    <property type="entry name" value="NOSTRIN, ISOFORM H"/>
    <property type="match status" value="1"/>
</dbReference>
<evidence type="ECO:0000256" key="1">
    <source>
        <dbReference type="ARBA" id="ARBA00004245"/>
    </source>
</evidence>
<dbReference type="SMART" id="SM00326">
    <property type="entry name" value="SH3"/>
    <property type="match status" value="1"/>
</dbReference>
<dbReference type="InterPro" id="IPR031160">
    <property type="entry name" value="F_BAR_dom"/>
</dbReference>
<dbReference type="InterPro" id="IPR027267">
    <property type="entry name" value="AH/BAR_dom_sf"/>
</dbReference>
<keyword evidence="11" id="KW-1185">Reference proteome</keyword>
<dbReference type="SUPFAM" id="SSF103657">
    <property type="entry name" value="BAR/IMD domain-like"/>
    <property type="match status" value="1"/>
</dbReference>
<dbReference type="GO" id="GO:0043226">
    <property type="term" value="C:organelle"/>
    <property type="evidence" value="ECO:0007669"/>
    <property type="project" value="UniProtKB-ARBA"/>
</dbReference>
<dbReference type="Gene3D" id="1.20.1270.60">
    <property type="entry name" value="Arfaptin homology (AH) domain/BAR domain"/>
    <property type="match status" value="1"/>
</dbReference>
<reference evidence="12" key="1">
    <citation type="submission" date="2016-11" db="UniProtKB">
        <authorList>
            <consortium name="WormBaseParasite"/>
        </authorList>
    </citation>
    <scope>IDENTIFICATION</scope>
</reference>
<dbReference type="GO" id="GO:0005886">
    <property type="term" value="C:plasma membrane"/>
    <property type="evidence" value="ECO:0007669"/>
    <property type="project" value="TreeGrafter"/>
</dbReference>
<keyword evidence="2 6" id="KW-0728">SH3 domain</keyword>
<evidence type="ECO:0000313" key="12">
    <source>
        <dbReference type="WBParaSite" id="L893_g12201.t1"/>
    </source>
</evidence>
<evidence type="ECO:0000256" key="7">
    <source>
        <dbReference type="PROSITE-ProRule" id="PRU01077"/>
    </source>
</evidence>
<evidence type="ECO:0000256" key="6">
    <source>
        <dbReference type="PROSITE-ProRule" id="PRU00192"/>
    </source>
</evidence>
<keyword evidence="7 8" id="KW-0175">Coiled coil</keyword>
<keyword evidence="3" id="KW-0963">Cytoplasm</keyword>
<keyword evidence="4" id="KW-0597">Phosphoprotein</keyword>
<sequence length="548" mass="61784">MEGRMSRLRRSLSRSLIQLHSIHRSSDNLADLPGPPMNFERKFATPTTFPELQQLLVQNNNELLREIIAVFEERSNLDLNYAKSMYRLSARLHKVAQGAQGTIDQVWATVADQYDSHATIHSNLGASIRDDIVQPLKSIFLAQQKSIKKSWNVANRELREYRDQKAEVLKTKNRLDSASRDLERIEQTLDNDKGTNIKLAVKKRKALDAVYKLEEEYLDDICDSEKKRRTVVMNLKKAARNLEHVEKQRLDHTQTALGRFNRTISQLAPSLNQMFERHISVMSKAAQCNPTTYIMSVEPSTSSNHVLYLGDFYAENQAEPIEMDRRRRALARAHDLVASKMEKLHKEIGDDDDDAQGQNNNTATSTACSLPEFLSCIAHKIELTMHHLDAGAPMTDPPRALLYQQKIKDKSGINQTILSIPQDEDYIKIEKPPIRRSSSAFSSGDCDYERISINENVQSVPSSVIYHPQSSSGSSSGASYGQNSPPAMYRVLYDFPAHMEEELDLRAGDCVIVEGKIGDDWMVGHLVADTTGGRPIRSGRFPASYVAA</sequence>
<dbReference type="InterPro" id="IPR036028">
    <property type="entry name" value="SH3-like_dom_sf"/>
</dbReference>
<evidence type="ECO:0000313" key="11">
    <source>
        <dbReference type="Proteomes" id="UP000095287"/>
    </source>
</evidence>
<protein>
    <submittedName>
        <fullName evidence="12">SH3 domain-containing protein</fullName>
    </submittedName>
</protein>
<dbReference type="PROSITE" id="PS50002">
    <property type="entry name" value="SH3"/>
    <property type="match status" value="1"/>
</dbReference>
<dbReference type="PROSITE" id="PS51741">
    <property type="entry name" value="F_BAR"/>
    <property type="match status" value="1"/>
</dbReference>
<evidence type="ECO:0000256" key="3">
    <source>
        <dbReference type="ARBA" id="ARBA00022490"/>
    </source>
</evidence>
<evidence type="ECO:0000256" key="5">
    <source>
        <dbReference type="ARBA" id="ARBA00023212"/>
    </source>
</evidence>
<feature type="domain" description="F-BAR" evidence="10">
    <location>
        <begin position="37"/>
        <end position="290"/>
    </location>
</feature>
<dbReference type="InterPro" id="IPR001060">
    <property type="entry name" value="FCH_dom"/>
</dbReference>
<dbReference type="Pfam" id="PF00611">
    <property type="entry name" value="FCH"/>
    <property type="match status" value="1"/>
</dbReference>
<dbReference type="Gene3D" id="2.30.30.40">
    <property type="entry name" value="SH3 Domains"/>
    <property type="match status" value="1"/>
</dbReference>
<dbReference type="CDD" id="cd00174">
    <property type="entry name" value="SH3"/>
    <property type="match status" value="1"/>
</dbReference>
<organism evidence="11 12">
    <name type="scientific">Steinernema glaseri</name>
    <dbReference type="NCBI Taxonomy" id="37863"/>
    <lineage>
        <taxon>Eukaryota</taxon>
        <taxon>Metazoa</taxon>
        <taxon>Ecdysozoa</taxon>
        <taxon>Nematoda</taxon>
        <taxon>Chromadorea</taxon>
        <taxon>Rhabditida</taxon>
        <taxon>Tylenchina</taxon>
        <taxon>Panagrolaimomorpha</taxon>
        <taxon>Strongyloidoidea</taxon>
        <taxon>Steinernematidae</taxon>
        <taxon>Steinernema</taxon>
    </lineage>
</organism>
<name>A0A1I7Y2Y4_9BILA</name>
<dbReference type="AlphaFoldDB" id="A0A1I7Y2Y4"/>
<evidence type="ECO:0000256" key="2">
    <source>
        <dbReference type="ARBA" id="ARBA00022443"/>
    </source>
</evidence>
<keyword evidence="5" id="KW-0206">Cytoskeleton</keyword>
<proteinExistence type="predicted"/>
<dbReference type="InterPro" id="IPR001452">
    <property type="entry name" value="SH3_domain"/>
</dbReference>
<dbReference type="Pfam" id="PF14604">
    <property type="entry name" value="SH3_9"/>
    <property type="match status" value="1"/>
</dbReference>